<organism evidence="1 2">
    <name type="scientific">Veillonella dispar ATCC 17748</name>
    <dbReference type="NCBI Taxonomy" id="546273"/>
    <lineage>
        <taxon>Bacteria</taxon>
        <taxon>Bacillati</taxon>
        <taxon>Bacillota</taxon>
        <taxon>Negativicutes</taxon>
        <taxon>Veillonellales</taxon>
        <taxon>Veillonellaceae</taxon>
        <taxon>Veillonella</taxon>
    </lineage>
</organism>
<keyword evidence="2" id="KW-1185">Reference proteome</keyword>
<protein>
    <submittedName>
        <fullName evidence="1">Uncharacterized protein</fullName>
    </submittedName>
</protein>
<evidence type="ECO:0000313" key="2">
    <source>
        <dbReference type="Proteomes" id="UP000003529"/>
    </source>
</evidence>
<reference evidence="1" key="1">
    <citation type="submission" date="2009-04" db="EMBL/GenBank/DDBJ databases">
        <authorList>
            <person name="Weinstock G."/>
            <person name="Sodergren E."/>
            <person name="Clifton S."/>
            <person name="Fulton L."/>
            <person name="Fulton B."/>
            <person name="Courtney L."/>
            <person name="Fronick C."/>
            <person name="Harrison M."/>
            <person name="Strong C."/>
            <person name="Farmer C."/>
            <person name="Delahaunty K."/>
            <person name="Markovic C."/>
            <person name="Hall O."/>
            <person name="Minx P."/>
            <person name="Tomlinson C."/>
            <person name="Mitreva M."/>
            <person name="Nelson J."/>
            <person name="Hou S."/>
            <person name="Wollam A."/>
            <person name="Pepin K.H."/>
            <person name="Johnson M."/>
            <person name="Bhonagiri V."/>
            <person name="Nash W.E."/>
            <person name="Warren W."/>
            <person name="Chinwalla A."/>
            <person name="Mardis E.R."/>
            <person name="Wilson R.K."/>
        </authorList>
    </citation>
    <scope>NUCLEOTIDE SEQUENCE [LARGE SCALE GENOMIC DNA]</scope>
    <source>
        <strain evidence="1">ATCC 17748</strain>
    </source>
</reference>
<sequence length="48" mass="5352">MSPYPNNLSMAQEVLFAISGGLIVNQTFSPTINITNEEIKNKIKDIEK</sequence>
<evidence type="ECO:0000313" key="1">
    <source>
        <dbReference type="EMBL" id="EEP65237.1"/>
    </source>
</evidence>
<dbReference type="HOGENOM" id="CLU_3159077_0_0_9"/>
<gene>
    <name evidence="1" type="ORF">VEIDISOL_01112</name>
</gene>
<comment type="caution">
    <text evidence="1">The sequence shown here is derived from an EMBL/GenBank/DDBJ whole genome shotgun (WGS) entry which is preliminary data.</text>
</comment>
<proteinExistence type="predicted"/>
<accession>C4FQP4</accession>
<name>C4FQP4_9FIRM</name>
<dbReference type="AlphaFoldDB" id="C4FQP4"/>
<dbReference type="Proteomes" id="UP000003529">
    <property type="component" value="Unassembled WGS sequence"/>
</dbReference>
<dbReference type="EMBL" id="ACIK02000010">
    <property type="protein sequence ID" value="EEP65237.1"/>
    <property type="molecule type" value="Genomic_DNA"/>
</dbReference>